<organism evidence="2">
    <name type="scientific">hydrothermal vent metagenome</name>
    <dbReference type="NCBI Taxonomy" id="652676"/>
    <lineage>
        <taxon>unclassified sequences</taxon>
        <taxon>metagenomes</taxon>
        <taxon>ecological metagenomes</taxon>
    </lineage>
</organism>
<feature type="transmembrane region" description="Helical" evidence="1">
    <location>
        <begin position="331"/>
        <end position="351"/>
    </location>
</feature>
<dbReference type="EMBL" id="UOFV01000263">
    <property type="protein sequence ID" value="VAX01650.1"/>
    <property type="molecule type" value="Genomic_DNA"/>
</dbReference>
<feature type="transmembrane region" description="Helical" evidence="1">
    <location>
        <begin position="254"/>
        <end position="272"/>
    </location>
</feature>
<feature type="transmembrane region" description="Helical" evidence="1">
    <location>
        <begin position="208"/>
        <end position="226"/>
    </location>
</feature>
<feature type="transmembrane region" description="Helical" evidence="1">
    <location>
        <begin position="284"/>
        <end position="311"/>
    </location>
</feature>
<keyword evidence="1" id="KW-0812">Transmembrane</keyword>
<sequence length="482" mass="52982">MKQPIPKRYYALVTLIVWGAAILSFGLLRFNTIGIEEGAAKDLLMLWSVVDKIASPVGTFGTPDLRTFLLLPVSLYWSGSIIAAKVFTMLIMFSAVFLLFQWHTNNNDKNQEGALLASALLLLLPLTITQIDMISVAPYLLLMFAFGHWLHGAYSNSGRHLGGWYFTQLFTVMIAVSLHPAAIAYPLALAWHWYKNKNDDQAYKTKSVIIGTLVATSLVISFRMGWQDGLAWMSNPIQTLSDTFANGLTGVGEPASMIIGLIIAVLLAYILYRDRQRITTDFLTTLLTLALIIGLVAADGTWALLACTLLLYRGIPILIELNQKIKSESLLGQRGLVIITTFLLATTFMLTNKEYTRNHVMERYSDRDILINTLCHDHSPKDAAATPFVVASQWPAQTMLNCRGVVFPLPKAAVDGPTLAKNIKGITHLIFDHNEESNKALAANIADLGGTAQTSALQNGGVIVTIRNSSITDNTPRSLSEN</sequence>
<reference evidence="2" key="1">
    <citation type="submission" date="2018-06" db="EMBL/GenBank/DDBJ databases">
        <authorList>
            <person name="Zhirakovskaya E."/>
        </authorList>
    </citation>
    <scope>NUCLEOTIDE SEQUENCE</scope>
</reference>
<feature type="transmembrane region" description="Helical" evidence="1">
    <location>
        <begin position="165"/>
        <end position="187"/>
    </location>
</feature>
<name>A0A3B1ATX2_9ZZZZ</name>
<protein>
    <recommendedName>
        <fullName evidence="3">Glycosyltransferase RgtA/B/C/D-like domain-containing protein</fullName>
    </recommendedName>
</protein>
<evidence type="ECO:0000313" key="2">
    <source>
        <dbReference type="EMBL" id="VAX01650.1"/>
    </source>
</evidence>
<dbReference type="AlphaFoldDB" id="A0A3B1ATX2"/>
<proteinExistence type="predicted"/>
<feature type="transmembrane region" description="Helical" evidence="1">
    <location>
        <begin position="114"/>
        <end position="145"/>
    </location>
</feature>
<feature type="transmembrane region" description="Helical" evidence="1">
    <location>
        <begin position="9"/>
        <end position="28"/>
    </location>
</feature>
<evidence type="ECO:0000256" key="1">
    <source>
        <dbReference type="SAM" id="Phobius"/>
    </source>
</evidence>
<keyword evidence="1" id="KW-1133">Transmembrane helix</keyword>
<gene>
    <name evidence="2" type="ORF">MNBD_GAMMA19-1772</name>
</gene>
<keyword evidence="1" id="KW-0472">Membrane</keyword>
<accession>A0A3B1ATX2</accession>
<evidence type="ECO:0008006" key="3">
    <source>
        <dbReference type="Google" id="ProtNLM"/>
    </source>
</evidence>
<feature type="transmembrane region" description="Helical" evidence="1">
    <location>
        <begin position="75"/>
        <end position="102"/>
    </location>
</feature>